<keyword evidence="3" id="KW-1185">Reference proteome</keyword>
<protein>
    <submittedName>
        <fullName evidence="2">Uncharacterized protein</fullName>
    </submittedName>
</protein>
<dbReference type="Proteomes" id="UP000005561">
    <property type="component" value="Unassembled WGS sequence"/>
</dbReference>
<feature type="transmembrane region" description="Helical" evidence="1">
    <location>
        <begin position="116"/>
        <end position="135"/>
    </location>
</feature>
<dbReference type="RefSeq" id="WP_006864462.1">
    <property type="nucleotide sequence ID" value="NZ_ACCL02000036.1"/>
</dbReference>
<keyword evidence="1" id="KW-1133">Transmembrane helix</keyword>
<dbReference type="STRING" id="168384.SAMN05660368_04173"/>
<gene>
    <name evidence="2" type="ORF">BRYFOR_09710</name>
</gene>
<evidence type="ECO:0000313" key="2">
    <source>
        <dbReference type="EMBL" id="EET58323.1"/>
    </source>
</evidence>
<evidence type="ECO:0000256" key="1">
    <source>
        <dbReference type="SAM" id="Phobius"/>
    </source>
</evidence>
<feature type="transmembrane region" description="Helical" evidence="1">
    <location>
        <begin position="77"/>
        <end position="96"/>
    </location>
</feature>
<feature type="transmembrane region" description="Helical" evidence="1">
    <location>
        <begin position="12"/>
        <end position="35"/>
    </location>
</feature>
<proteinExistence type="predicted"/>
<keyword evidence="1" id="KW-0472">Membrane</keyword>
<reference evidence="2" key="1">
    <citation type="submission" date="2009-07" db="EMBL/GenBank/DDBJ databases">
        <authorList>
            <person name="Weinstock G."/>
            <person name="Sodergren E."/>
            <person name="Clifton S."/>
            <person name="Fulton L."/>
            <person name="Fulton B."/>
            <person name="Courtney L."/>
            <person name="Fronick C."/>
            <person name="Harrison M."/>
            <person name="Strong C."/>
            <person name="Farmer C."/>
            <person name="Delahaunty K."/>
            <person name="Markovic C."/>
            <person name="Hall O."/>
            <person name="Minx P."/>
            <person name="Tomlinson C."/>
            <person name="Mitreva M."/>
            <person name="Nelson J."/>
            <person name="Hou S."/>
            <person name="Wollam A."/>
            <person name="Pepin K.H."/>
            <person name="Johnson M."/>
            <person name="Bhonagiri V."/>
            <person name="Nash W.E."/>
            <person name="Warren W."/>
            <person name="Chinwalla A."/>
            <person name="Mardis E.R."/>
            <person name="Wilson R.K."/>
        </authorList>
    </citation>
    <scope>NUCLEOTIDE SEQUENCE [LARGE SCALE GENOMIC DNA]</scope>
    <source>
        <strain evidence="2">DSM 14469</strain>
    </source>
</reference>
<feature type="transmembrane region" description="Helical" evidence="1">
    <location>
        <begin position="156"/>
        <end position="176"/>
    </location>
</feature>
<dbReference type="Pfam" id="PF06541">
    <property type="entry name" value="ABC_trans_CmpB"/>
    <property type="match status" value="1"/>
</dbReference>
<keyword evidence="1" id="KW-0812">Transmembrane</keyword>
<organism evidence="2 3">
    <name type="scientific">Marvinbryantia formatexigens DSM 14469</name>
    <dbReference type="NCBI Taxonomy" id="478749"/>
    <lineage>
        <taxon>Bacteria</taxon>
        <taxon>Bacillati</taxon>
        <taxon>Bacillota</taxon>
        <taxon>Clostridia</taxon>
        <taxon>Lachnospirales</taxon>
        <taxon>Lachnospiraceae</taxon>
        <taxon>Marvinbryantia</taxon>
    </lineage>
</organism>
<dbReference type="AlphaFoldDB" id="C6LM11"/>
<name>C6LM11_9FIRM</name>
<dbReference type="EMBL" id="ACCL02000036">
    <property type="protein sequence ID" value="EET58323.1"/>
    <property type="molecule type" value="Genomic_DNA"/>
</dbReference>
<accession>C6LM11</accession>
<comment type="caution">
    <text evidence="2">The sequence shown here is derived from an EMBL/GenBank/DDBJ whole genome shotgun (WGS) entry which is preliminary data.</text>
</comment>
<dbReference type="OrthoDB" id="9789229at2"/>
<dbReference type="InterPro" id="IPR010540">
    <property type="entry name" value="CmpB_TMEM229"/>
</dbReference>
<dbReference type="eggNOG" id="COG4905">
    <property type="taxonomic scope" value="Bacteria"/>
</dbReference>
<evidence type="ECO:0000313" key="3">
    <source>
        <dbReference type="Proteomes" id="UP000005561"/>
    </source>
</evidence>
<feature type="transmembrane region" description="Helical" evidence="1">
    <location>
        <begin position="47"/>
        <end position="65"/>
    </location>
</feature>
<sequence length="237" mass="27542">MVIKENSMAVIYKLFWIFVICGVTGFIIETTWCWIDFHEFTSRTSNLFFPISCVWGAGGIVLHLLTLKNRWGSIPYIFVKCIILGAFFEFLCGYVGEKVLEVTFWDYSDMPFHIGKYVNIPFCMVWGVIGTLWVCKIYPLLKKKLDKPVKDSHKAALNLFLAFILFSQVFTGIALLRMHERQNSPIASSRMEKFLDVCFPDRMLQKFFPKMKSTVTGEKIYITSQSEQRGGEQMEWE</sequence>